<keyword evidence="8" id="KW-1185">Reference proteome</keyword>
<dbReference type="Gene3D" id="1.20.910.10">
    <property type="entry name" value="Heme oxygenase-like"/>
    <property type="match status" value="1"/>
</dbReference>
<dbReference type="SUPFAM" id="SSF53613">
    <property type="entry name" value="Ribokinase-like"/>
    <property type="match status" value="1"/>
</dbReference>
<dbReference type="CDD" id="cd19367">
    <property type="entry name" value="TenA_C_ScTHI20-like"/>
    <property type="match status" value="1"/>
</dbReference>
<gene>
    <name evidence="7" type="ORF">AMAG_10851</name>
</gene>
<dbReference type="InterPro" id="IPR004399">
    <property type="entry name" value="HMP/HMP-P_kinase_dom"/>
</dbReference>
<evidence type="ECO:0000256" key="3">
    <source>
        <dbReference type="ARBA" id="ARBA00022777"/>
    </source>
</evidence>
<dbReference type="VEuPathDB" id="FungiDB:AMAG_10851"/>
<evidence type="ECO:0000256" key="1">
    <source>
        <dbReference type="ARBA" id="ARBA00022679"/>
    </source>
</evidence>
<feature type="domain" description="Thiaminase-2/PQQC" evidence="5">
    <location>
        <begin position="381"/>
        <end position="588"/>
    </location>
</feature>
<dbReference type="CDD" id="cd01169">
    <property type="entry name" value="HMPP_kinase"/>
    <property type="match status" value="1"/>
</dbReference>
<dbReference type="InterPro" id="IPR004305">
    <property type="entry name" value="Thiaminase-2/PQQC"/>
</dbReference>
<proteinExistence type="predicted"/>
<reference evidence="8" key="2">
    <citation type="submission" date="2009-11" db="EMBL/GenBank/DDBJ databases">
        <title>The Genome Sequence of Allomyces macrogynus strain ATCC 38327.</title>
        <authorList>
            <consortium name="The Broad Institute Genome Sequencing Platform"/>
            <person name="Russ C."/>
            <person name="Cuomo C."/>
            <person name="Shea T."/>
            <person name="Young S.K."/>
            <person name="Zeng Q."/>
            <person name="Koehrsen M."/>
            <person name="Haas B."/>
            <person name="Borodovsky M."/>
            <person name="Guigo R."/>
            <person name="Alvarado L."/>
            <person name="Berlin A."/>
            <person name="Borenstein D."/>
            <person name="Chen Z."/>
            <person name="Engels R."/>
            <person name="Freedman E."/>
            <person name="Gellesch M."/>
            <person name="Goldberg J."/>
            <person name="Griggs A."/>
            <person name="Gujja S."/>
            <person name="Heiman D."/>
            <person name="Hepburn T."/>
            <person name="Howarth C."/>
            <person name="Jen D."/>
            <person name="Larson L."/>
            <person name="Lewis B."/>
            <person name="Mehta T."/>
            <person name="Park D."/>
            <person name="Pearson M."/>
            <person name="Roberts A."/>
            <person name="Saif S."/>
            <person name="Shenoy N."/>
            <person name="Sisk P."/>
            <person name="Stolte C."/>
            <person name="Sykes S."/>
            <person name="Walk T."/>
            <person name="White J."/>
            <person name="Yandava C."/>
            <person name="Burger G."/>
            <person name="Gray M.W."/>
            <person name="Holland P.W.H."/>
            <person name="King N."/>
            <person name="Lang F.B.F."/>
            <person name="Roger A.J."/>
            <person name="Ruiz-Trillo I."/>
            <person name="Lander E."/>
            <person name="Nusbaum C."/>
        </authorList>
    </citation>
    <scope>NUCLEOTIDE SEQUENCE [LARGE SCALE GENOMIC DNA]</scope>
    <source>
        <strain evidence="8">ATCC 38327</strain>
    </source>
</reference>
<protein>
    <submittedName>
        <fullName evidence="7">Phosphomethylpyrimidine kinase</fullName>
    </submittedName>
</protein>
<dbReference type="SUPFAM" id="SSF48613">
    <property type="entry name" value="Heme oxygenase-like"/>
    <property type="match status" value="1"/>
</dbReference>
<organism evidence="7 8">
    <name type="scientific">Allomyces macrogynus (strain ATCC 38327)</name>
    <name type="common">Allomyces javanicus var. macrogynus</name>
    <dbReference type="NCBI Taxonomy" id="578462"/>
    <lineage>
        <taxon>Eukaryota</taxon>
        <taxon>Fungi</taxon>
        <taxon>Fungi incertae sedis</taxon>
        <taxon>Blastocladiomycota</taxon>
        <taxon>Blastocladiomycetes</taxon>
        <taxon>Blastocladiales</taxon>
        <taxon>Blastocladiaceae</taxon>
        <taxon>Allomyces</taxon>
    </lineage>
</organism>
<feature type="domain" description="Pyridoxamine kinase/Phosphomethylpyrimidine kinase" evidence="6">
    <location>
        <begin position="20"/>
        <end position="295"/>
    </location>
</feature>
<reference evidence="7 8" key="1">
    <citation type="submission" date="2009-11" db="EMBL/GenBank/DDBJ databases">
        <title>Annotation of Allomyces macrogynus ATCC 38327.</title>
        <authorList>
            <consortium name="The Broad Institute Genome Sequencing Platform"/>
            <person name="Russ C."/>
            <person name="Cuomo C."/>
            <person name="Burger G."/>
            <person name="Gray M.W."/>
            <person name="Holland P.W.H."/>
            <person name="King N."/>
            <person name="Lang F.B.F."/>
            <person name="Roger A.J."/>
            <person name="Ruiz-Trillo I."/>
            <person name="Young S.K."/>
            <person name="Zeng Q."/>
            <person name="Gargeya S."/>
            <person name="Fitzgerald M."/>
            <person name="Haas B."/>
            <person name="Abouelleil A."/>
            <person name="Alvarado L."/>
            <person name="Arachchi H.M."/>
            <person name="Berlin A."/>
            <person name="Chapman S.B."/>
            <person name="Gearin G."/>
            <person name="Goldberg J."/>
            <person name="Griggs A."/>
            <person name="Gujja S."/>
            <person name="Hansen M."/>
            <person name="Heiman D."/>
            <person name="Howarth C."/>
            <person name="Larimer J."/>
            <person name="Lui A."/>
            <person name="MacDonald P.J.P."/>
            <person name="McCowen C."/>
            <person name="Montmayeur A."/>
            <person name="Murphy C."/>
            <person name="Neiman D."/>
            <person name="Pearson M."/>
            <person name="Priest M."/>
            <person name="Roberts A."/>
            <person name="Saif S."/>
            <person name="Shea T."/>
            <person name="Sisk P."/>
            <person name="Stolte C."/>
            <person name="Sykes S."/>
            <person name="Wortman J."/>
            <person name="Nusbaum C."/>
            <person name="Birren B."/>
        </authorList>
    </citation>
    <scope>NUCLEOTIDE SEQUENCE [LARGE SCALE GENOMIC DNA]</scope>
    <source>
        <strain evidence="7 8">ATCC 38327</strain>
    </source>
</reference>
<dbReference type="FunFam" id="3.40.1190.20:FF:000003">
    <property type="entry name" value="Phosphomethylpyrimidine kinase ThiD"/>
    <property type="match status" value="1"/>
</dbReference>
<dbReference type="InterPro" id="IPR016084">
    <property type="entry name" value="Haem_Oase-like_multi-hlx"/>
</dbReference>
<dbReference type="OMA" id="SSSWCHE"/>
<dbReference type="PANTHER" id="PTHR20858:SF17">
    <property type="entry name" value="HYDROXYMETHYLPYRIMIDINE_PHOSPHOMETHYLPYRIMIDINE KINASE THI20-RELATED"/>
    <property type="match status" value="1"/>
</dbReference>
<dbReference type="PANTHER" id="PTHR20858">
    <property type="entry name" value="PHOSPHOMETHYLPYRIMIDINE KINASE"/>
    <property type="match status" value="1"/>
</dbReference>
<keyword evidence="1" id="KW-0808">Transferase</keyword>
<dbReference type="NCBIfam" id="TIGR00097">
    <property type="entry name" value="HMP-P_kinase"/>
    <property type="match status" value="1"/>
</dbReference>
<dbReference type="GO" id="GO:0008972">
    <property type="term" value="F:phosphomethylpyrimidine kinase activity"/>
    <property type="evidence" value="ECO:0007669"/>
    <property type="project" value="InterPro"/>
</dbReference>
<accession>A0A0L0SS60</accession>
<sequence length="591" mass="63917">MTTAINPTKVPRALTVAGSDCGGGAGIQADLKTFTALATYGMSVLTALTAQNTLGVTDIHAVPEDFVRAQFTAVISDLGVDAMKTGMLFSASLIETVADLVRDAQIPYLVVDPVMVATSGAHLLAPDAVSALVASLLPLATLITPNAPEADVLLQHVPDRSPGLPERIRSIADMKSAAAALHTLGPRYVLIKGGHLALDPVTLDPLHDEDAEATAQDGIVIDVLYDGVTREYTLFKSSRVKTLNTHGTGCTLSAAITALLASGATVPDAVRRGVAYTHQAIVHALPLGQGHGPLNHAFHLRSATAATALLEDYLPGPEGYVDESVANGKVAAVAEEEEKAEGAVEDRVVVLSDYGWRVESRLIPTQRSFVQLLKNACSAEWHAYTKHKFVLGMADSTLPEASFRHYLTQDYIFLTHFARCNALAAYKAQSMADTVFSAEIVCHIARESQLHVDYCAEWGISKAELSATKEARANLAYTRFTLDRGMAGDLLDLRAALAPCLLGYGDIGMDLCTSEATVKDHEKNRYWKWICNYADNDYQQAVRDGEVLLERLAVEYGVWHAPKRIEALVETFRKATLLECGFWEMGWNVEW</sequence>
<dbReference type="GO" id="GO:0005829">
    <property type="term" value="C:cytosol"/>
    <property type="evidence" value="ECO:0007669"/>
    <property type="project" value="TreeGrafter"/>
</dbReference>
<dbReference type="GO" id="GO:0005524">
    <property type="term" value="F:ATP binding"/>
    <property type="evidence" value="ECO:0007669"/>
    <property type="project" value="UniProtKB-KW"/>
</dbReference>
<name>A0A0L0SS60_ALLM3</name>
<dbReference type="Gene3D" id="3.40.1190.20">
    <property type="match status" value="1"/>
</dbReference>
<dbReference type="InterPro" id="IPR029056">
    <property type="entry name" value="Ribokinase-like"/>
</dbReference>
<dbReference type="Proteomes" id="UP000054350">
    <property type="component" value="Unassembled WGS sequence"/>
</dbReference>
<dbReference type="eggNOG" id="KOG2598">
    <property type="taxonomic scope" value="Eukaryota"/>
</dbReference>
<dbReference type="Pfam" id="PF03070">
    <property type="entry name" value="TENA_THI-4"/>
    <property type="match status" value="1"/>
</dbReference>
<dbReference type="OrthoDB" id="10028886at2759"/>
<evidence type="ECO:0000256" key="2">
    <source>
        <dbReference type="ARBA" id="ARBA00022741"/>
    </source>
</evidence>
<evidence type="ECO:0000313" key="7">
    <source>
        <dbReference type="EMBL" id="KNE65199.1"/>
    </source>
</evidence>
<evidence type="ECO:0000256" key="4">
    <source>
        <dbReference type="ARBA" id="ARBA00022840"/>
    </source>
</evidence>
<keyword evidence="4" id="KW-0067">ATP-binding</keyword>
<keyword evidence="2" id="KW-0547">Nucleotide-binding</keyword>
<dbReference type="GO" id="GO:0008902">
    <property type="term" value="F:hydroxymethylpyrimidine kinase activity"/>
    <property type="evidence" value="ECO:0007669"/>
    <property type="project" value="TreeGrafter"/>
</dbReference>
<dbReference type="GO" id="GO:0009228">
    <property type="term" value="P:thiamine biosynthetic process"/>
    <property type="evidence" value="ECO:0007669"/>
    <property type="project" value="InterPro"/>
</dbReference>
<dbReference type="InterPro" id="IPR013749">
    <property type="entry name" value="PM/HMP-P_kinase-1"/>
</dbReference>
<keyword evidence="3 7" id="KW-0418">Kinase</keyword>
<dbReference type="EMBL" id="GG745346">
    <property type="protein sequence ID" value="KNE65199.1"/>
    <property type="molecule type" value="Genomic_DNA"/>
</dbReference>
<dbReference type="STRING" id="578462.A0A0L0SS60"/>
<evidence type="ECO:0000259" key="6">
    <source>
        <dbReference type="Pfam" id="PF08543"/>
    </source>
</evidence>
<dbReference type="AlphaFoldDB" id="A0A0L0SS60"/>
<evidence type="ECO:0000259" key="5">
    <source>
        <dbReference type="Pfam" id="PF03070"/>
    </source>
</evidence>
<evidence type="ECO:0000313" key="8">
    <source>
        <dbReference type="Proteomes" id="UP000054350"/>
    </source>
</evidence>
<dbReference type="Pfam" id="PF08543">
    <property type="entry name" value="Phos_pyr_kin"/>
    <property type="match status" value="1"/>
</dbReference>